<dbReference type="InterPro" id="IPR017746">
    <property type="entry name" value="Cellulose_synthase_operon_BcsQ"/>
</dbReference>
<dbReference type="InterPro" id="IPR017479">
    <property type="entry name" value="Tyr_kinase_chain_length_EpsG"/>
</dbReference>
<dbReference type="InterPro" id="IPR050445">
    <property type="entry name" value="Bact_polysacc_biosynth/exp"/>
</dbReference>
<dbReference type="Proteomes" id="UP000494216">
    <property type="component" value="Unassembled WGS sequence"/>
</dbReference>
<evidence type="ECO:0000259" key="11">
    <source>
        <dbReference type="Pfam" id="PF13807"/>
    </source>
</evidence>
<keyword evidence="6 9" id="KW-1133">Transmembrane helix</keyword>
<dbReference type="InterPro" id="IPR005702">
    <property type="entry name" value="Wzc-like_C"/>
</dbReference>
<feature type="coiled-coil region" evidence="8">
    <location>
        <begin position="263"/>
        <end position="371"/>
    </location>
</feature>
<evidence type="ECO:0000259" key="10">
    <source>
        <dbReference type="Pfam" id="PF02706"/>
    </source>
</evidence>
<dbReference type="Pfam" id="PF06564">
    <property type="entry name" value="CBP_BcsQ"/>
    <property type="match status" value="1"/>
</dbReference>
<dbReference type="GO" id="GO:0004713">
    <property type="term" value="F:protein tyrosine kinase activity"/>
    <property type="evidence" value="ECO:0007669"/>
    <property type="project" value="TreeGrafter"/>
</dbReference>
<dbReference type="Gene3D" id="3.40.50.300">
    <property type="entry name" value="P-loop containing nucleotide triphosphate hydrolases"/>
    <property type="match status" value="1"/>
</dbReference>
<dbReference type="SUPFAM" id="SSF160246">
    <property type="entry name" value="EspE N-terminal domain-like"/>
    <property type="match status" value="1"/>
</dbReference>
<feature type="coiled-coil region" evidence="8">
    <location>
        <begin position="180"/>
        <end position="237"/>
    </location>
</feature>
<keyword evidence="8" id="KW-0175">Coiled coil</keyword>
<dbReference type="InterPro" id="IPR037257">
    <property type="entry name" value="T2SS_E_N_sf"/>
</dbReference>
<protein>
    <submittedName>
        <fullName evidence="12">Chain length determinant protein EpsF (Modular protein)</fullName>
    </submittedName>
</protein>
<evidence type="ECO:0000256" key="9">
    <source>
        <dbReference type="SAM" id="Phobius"/>
    </source>
</evidence>
<dbReference type="SUPFAM" id="SSF52540">
    <property type="entry name" value="P-loop containing nucleoside triphosphate hydrolases"/>
    <property type="match status" value="1"/>
</dbReference>
<feature type="transmembrane region" description="Helical" evidence="9">
    <location>
        <begin position="403"/>
        <end position="425"/>
    </location>
</feature>
<dbReference type="Pfam" id="PF02706">
    <property type="entry name" value="Wzz"/>
    <property type="match status" value="1"/>
</dbReference>
<evidence type="ECO:0000256" key="1">
    <source>
        <dbReference type="ARBA" id="ARBA00004651"/>
    </source>
</evidence>
<name>A0A8S0XT93_9GAMM</name>
<evidence type="ECO:0000256" key="6">
    <source>
        <dbReference type="ARBA" id="ARBA00022989"/>
    </source>
</evidence>
<reference evidence="12 13" key="1">
    <citation type="submission" date="2020-02" db="EMBL/GenBank/DDBJ databases">
        <authorList>
            <person name="Hogendoorn C."/>
        </authorList>
    </citation>
    <scope>NUCLEOTIDE SEQUENCE [LARGE SCALE GENOMIC DNA]</scope>
    <source>
        <strain evidence="12">METHB21</strain>
    </source>
</reference>
<organism evidence="12 13">
    <name type="scientific">Candidatus Methylobacter favarea</name>
    <dbReference type="NCBI Taxonomy" id="2707345"/>
    <lineage>
        <taxon>Bacteria</taxon>
        <taxon>Pseudomonadati</taxon>
        <taxon>Pseudomonadota</taxon>
        <taxon>Gammaproteobacteria</taxon>
        <taxon>Methylococcales</taxon>
        <taxon>Methylococcaceae</taxon>
        <taxon>Methylobacter</taxon>
    </lineage>
</organism>
<evidence type="ECO:0000256" key="7">
    <source>
        <dbReference type="ARBA" id="ARBA00023136"/>
    </source>
</evidence>
<evidence type="ECO:0000313" key="12">
    <source>
        <dbReference type="EMBL" id="CAA9891404.1"/>
    </source>
</evidence>
<keyword evidence="13" id="KW-1185">Reference proteome</keyword>
<evidence type="ECO:0000256" key="2">
    <source>
        <dbReference type="ARBA" id="ARBA00022475"/>
    </source>
</evidence>
<comment type="caution">
    <text evidence="12">The sequence shown here is derived from an EMBL/GenBank/DDBJ whole genome shotgun (WGS) entry which is preliminary data.</text>
</comment>
<comment type="subcellular location">
    <subcellularLocation>
        <location evidence="1">Cell membrane</location>
        <topology evidence="1">Multi-pass membrane protein</topology>
    </subcellularLocation>
</comment>
<dbReference type="InterPro" id="IPR003856">
    <property type="entry name" value="LPS_length_determ_N"/>
</dbReference>
<keyword evidence="2" id="KW-1003">Cell membrane</keyword>
<sequence>MNFHQFINILWARKSIALSVLMMTSIITLAVNLLLPRQYVATTSIVVDQRSIDPMTGLSLPLQQQPGYMATQVDVITSHNVARKVVEKLKLSENPQMQKDFAEAESSADIRDWAADLLLKKSLEIRPSRESSLIQVDFTSTDPEFAAIAANAFSDAYIQTSIELHAQPAKLNADWFDSQMASLRGRLERAQSILSNYQQLHGIVATDDRLDLENSRLAELSRQLVESQVNTSELQSRKDLLTTNFAAGGSSKSLQEVLNSSLIQSLKTELARAEARFAELSKGVAINHPQYKQAKAEVDSLQQKIQSEIKMILSSIASGLSSSSQRNKLLADALAEQKAKVLELKKQRNEIAVFNREVENAQRAYDSAMQRAIQTRMESEMNQTNISILNSALPPAKSAKPKVLLNIVLSIFLGSMLGVCLALWAEVMDRRVRSAFDISERLAVPVLAVVSSSASKSKQIPQLFNRDNTSGDSNNQAREIIKTAKSATIGALLLNEGKISASDIERILVLKKQKGLRFGEAAKALGLINDDDIQKALSRQFDFPFLTSGEESFSRELIAAYQPFSAQVEALRAVRGQLILGWFIDVHKTLAVVSSCGEGRSYMTANLAIVFSQLGERTLLIDADLRHPRQHELFKLQDDYGLADVLAERTDLKVITRIPAFRDLSILPAGTIPPNPAELISRGLKNCLQQLQTQFDVILIDTPSAEQAIDVQIIASLCGGVLLLARQNKTRLNDLQHLKEALQNTESQCLGAVLTDLTP</sequence>
<evidence type="ECO:0000256" key="8">
    <source>
        <dbReference type="SAM" id="Coils"/>
    </source>
</evidence>
<dbReference type="EMBL" id="CADCXN010000069">
    <property type="protein sequence ID" value="CAA9891404.1"/>
    <property type="molecule type" value="Genomic_DNA"/>
</dbReference>
<keyword evidence="3 9" id="KW-0812">Transmembrane</keyword>
<dbReference type="Pfam" id="PF13807">
    <property type="entry name" value="GNVR"/>
    <property type="match status" value="1"/>
</dbReference>
<feature type="domain" description="Polysaccharide chain length determinant N-terminal" evidence="10">
    <location>
        <begin position="4"/>
        <end position="89"/>
    </location>
</feature>
<dbReference type="RefSeq" id="WP_246246994.1">
    <property type="nucleotide sequence ID" value="NZ_CADCXN010000069.1"/>
</dbReference>
<gene>
    <name evidence="12" type="ORF">METHB2_40104</name>
</gene>
<feature type="transmembrane region" description="Helical" evidence="9">
    <location>
        <begin position="16"/>
        <end position="35"/>
    </location>
</feature>
<evidence type="ECO:0000256" key="5">
    <source>
        <dbReference type="ARBA" id="ARBA00022840"/>
    </source>
</evidence>
<evidence type="ECO:0000313" key="13">
    <source>
        <dbReference type="Proteomes" id="UP000494216"/>
    </source>
</evidence>
<dbReference type="NCBIfam" id="TIGR03017">
    <property type="entry name" value="EpsF"/>
    <property type="match status" value="1"/>
</dbReference>
<dbReference type="AlphaFoldDB" id="A0A8S0XT93"/>
<dbReference type="NCBIfam" id="TIGR01007">
    <property type="entry name" value="eps_fam"/>
    <property type="match status" value="1"/>
</dbReference>
<evidence type="ECO:0000256" key="3">
    <source>
        <dbReference type="ARBA" id="ARBA00022692"/>
    </source>
</evidence>
<keyword evidence="5" id="KW-0067">ATP-binding</keyword>
<dbReference type="PANTHER" id="PTHR32309:SF13">
    <property type="entry name" value="FERRIC ENTEROBACTIN TRANSPORT PROTEIN FEPE"/>
    <property type="match status" value="1"/>
</dbReference>
<feature type="domain" description="Tyrosine-protein kinase G-rich" evidence="11">
    <location>
        <begin position="353"/>
        <end position="423"/>
    </location>
</feature>
<dbReference type="NCBIfam" id="TIGR03029">
    <property type="entry name" value="EpsG"/>
    <property type="match status" value="1"/>
</dbReference>
<proteinExistence type="predicted"/>
<keyword evidence="4" id="KW-0547">Nucleotide-binding</keyword>
<dbReference type="GO" id="GO:0005886">
    <property type="term" value="C:plasma membrane"/>
    <property type="evidence" value="ECO:0007669"/>
    <property type="project" value="UniProtKB-SubCell"/>
</dbReference>
<evidence type="ECO:0000256" key="4">
    <source>
        <dbReference type="ARBA" id="ARBA00022741"/>
    </source>
</evidence>
<dbReference type="InterPro" id="IPR032807">
    <property type="entry name" value="GNVR"/>
</dbReference>
<accession>A0A8S0XT93</accession>
<dbReference type="InterPro" id="IPR027417">
    <property type="entry name" value="P-loop_NTPase"/>
</dbReference>
<dbReference type="CDD" id="cd05387">
    <property type="entry name" value="BY-kinase"/>
    <property type="match status" value="1"/>
</dbReference>
<dbReference type="InterPro" id="IPR017468">
    <property type="entry name" value="Chain_len_reg_EpsF"/>
</dbReference>
<dbReference type="PANTHER" id="PTHR32309">
    <property type="entry name" value="TYROSINE-PROTEIN KINASE"/>
    <property type="match status" value="1"/>
</dbReference>
<dbReference type="GO" id="GO:0005524">
    <property type="term" value="F:ATP binding"/>
    <property type="evidence" value="ECO:0007669"/>
    <property type="project" value="UniProtKB-KW"/>
</dbReference>
<keyword evidence="7 9" id="KW-0472">Membrane</keyword>